<sequence length="183" mass="21882">MTRYRPSRYTRSNNKDPKEDLIKFLEKHVNFLQREKRRVEKFFKDNGIIGEELEAKLVVLQKIIDERNQNTRLIAQYQITQTIGSSIIRKLFIEKGTFKDKVCQLQLDNAELKSQLVGLQQDLHYESHLNNRRIESLENQINILESREEIFRGELEGRGYRTAPRLRREDAFLIENEMQIDME</sequence>
<keyword evidence="3" id="KW-1185">Reference proteome</keyword>
<dbReference type="AlphaFoldDB" id="A0A8H4EGN2"/>
<protein>
    <submittedName>
        <fullName evidence="2">Uncharacterized protein</fullName>
    </submittedName>
</protein>
<dbReference type="EMBL" id="WTPW01000802">
    <property type="protein sequence ID" value="KAF0478501.1"/>
    <property type="molecule type" value="Genomic_DNA"/>
</dbReference>
<evidence type="ECO:0000256" key="1">
    <source>
        <dbReference type="SAM" id="Coils"/>
    </source>
</evidence>
<dbReference type="Proteomes" id="UP000439903">
    <property type="component" value="Unassembled WGS sequence"/>
</dbReference>
<evidence type="ECO:0000313" key="3">
    <source>
        <dbReference type="Proteomes" id="UP000439903"/>
    </source>
</evidence>
<proteinExistence type="predicted"/>
<gene>
    <name evidence="2" type="ORF">F8M41_024037</name>
</gene>
<keyword evidence="1" id="KW-0175">Coiled coil</keyword>
<reference evidence="2 3" key="1">
    <citation type="journal article" date="2019" name="Environ. Microbiol.">
        <title>At the nexus of three kingdoms: the genome of the mycorrhizal fungus Gigaspora margarita provides insights into plant, endobacterial and fungal interactions.</title>
        <authorList>
            <person name="Venice F."/>
            <person name="Ghignone S."/>
            <person name="Salvioli di Fossalunga A."/>
            <person name="Amselem J."/>
            <person name="Novero M."/>
            <person name="Xianan X."/>
            <person name="Sedzielewska Toro K."/>
            <person name="Morin E."/>
            <person name="Lipzen A."/>
            <person name="Grigoriev I.V."/>
            <person name="Henrissat B."/>
            <person name="Martin F.M."/>
            <person name="Bonfante P."/>
        </authorList>
    </citation>
    <scope>NUCLEOTIDE SEQUENCE [LARGE SCALE GENOMIC DNA]</scope>
    <source>
        <strain evidence="2 3">BEG34</strain>
    </source>
</reference>
<feature type="coiled-coil region" evidence="1">
    <location>
        <begin position="127"/>
        <end position="154"/>
    </location>
</feature>
<organism evidence="2 3">
    <name type="scientific">Gigaspora margarita</name>
    <dbReference type="NCBI Taxonomy" id="4874"/>
    <lineage>
        <taxon>Eukaryota</taxon>
        <taxon>Fungi</taxon>
        <taxon>Fungi incertae sedis</taxon>
        <taxon>Mucoromycota</taxon>
        <taxon>Glomeromycotina</taxon>
        <taxon>Glomeromycetes</taxon>
        <taxon>Diversisporales</taxon>
        <taxon>Gigasporaceae</taxon>
        <taxon>Gigaspora</taxon>
    </lineage>
</organism>
<dbReference type="OrthoDB" id="2356575at2759"/>
<comment type="caution">
    <text evidence="2">The sequence shown here is derived from an EMBL/GenBank/DDBJ whole genome shotgun (WGS) entry which is preliminary data.</text>
</comment>
<accession>A0A8H4EGN2</accession>
<evidence type="ECO:0000313" key="2">
    <source>
        <dbReference type="EMBL" id="KAF0478501.1"/>
    </source>
</evidence>
<name>A0A8H4EGN2_GIGMA</name>